<reference evidence="5 6" key="1">
    <citation type="submission" date="2023-10" db="EMBL/GenBank/DDBJ databases">
        <title>Sphingomonas sp. HF-S4 16S ribosomal RNA gene Genome sequencing and assembly.</title>
        <authorList>
            <person name="Lee H."/>
        </authorList>
    </citation>
    <scope>NUCLEOTIDE SEQUENCE [LARGE SCALE GENOMIC DNA]</scope>
    <source>
        <strain evidence="5 6">HF-S4</strain>
    </source>
</reference>
<protein>
    <submittedName>
        <fullName evidence="5">Crp/Fnr family transcriptional regulator</fullName>
    </submittedName>
</protein>
<dbReference type="Pfam" id="PF00027">
    <property type="entry name" value="cNMP_binding"/>
    <property type="match status" value="1"/>
</dbReference>
<dbReference type="InterPro" id="IPR036390">
    <property type="entry name" value="WH_DNA-bd_sf"/>
</dbReference>
<dbReference type="SUPFAM" id="SSF46785">
    <property type="entry name" value="Winged helix' DNA-binding domain"/>
    <property type="match status" value="1"/>
</dbReference>
<dbReference type="InterPro" id="IPR050397">
    <property type="entry name" value="Env_Response_Regulators"/>
</dbReference>
<dbReference type="InterPro" id="IPR036388">
    <property type="entry name" value="WH-like_DNA-bd_sf"/>
</dbReference>
<dbReference type="PANTHER" id="PTHR24567">
    <property type="entry name" value="CRP FAMILY TRANSCRIPTIONAL REGULATORY PROTEIN"/>
    <property type="match status" value="1"/>
</dbReference>
<keyword evidence="6" id="KW-1185">Reference proteome</keyword>
<evidence type="ECO:0000256" key="2">
    <source>
        <dbReference type="ARBA" id="ARBA00023125"/>
    </source>
</evidence>
<evidence type="ECO:0000256" key="1">
    <source>
        <dbReference type="ARBA" id="ARBA00023015"/>
    </source>
</evidence>
<dbReference type="Gene3D" id="2.60.120.10">
    <property type="entry name" value="Jelly Rolls"/>
    <property type="match status" value="1"/>
</dbReference>
<sequence length="239" mass="26958">MIEKHLMKLRIRDAISAEEEAALAAAAGDVVRYAADQTFVTAGQELGNSTLLLEGLICRYKDLSDGQRQITALHVPGDFPDLHSFTLKYLDHNIMALTPCTVVQFPHARLQSITEQHPHLTRMLWFMTNLDAAIHREWEVSLGRRSALERTAHLLCELHVRLSVVGLASDREYALPITQTDLAECLGLTSVHVNRVLKDLRERGLVEFRGGKVVIGDLAELRRAGEFDPAYLYLERRPR</sequence>
<comment type="caution">
    <text evidence="5">The sequence shown here is derived from an EMBL/GenBank/DDBJ whole genome shotgun (WGS) entry which is preliminary data.</text>
</comment>
<dbReference type="InterPro" id="IPR012318">
    <property type="entry name" value="HTH_CRP"/>
</dbReference>
<dbReference type="InterPro" id="IPR014710">
    <property type="entry name" value="RmlC-like_jellyroll"/>
</dbReference>
<keyword evidence="1" id="KW-0805">Transcription regulation</keyword>
<keyword evidence="3" id="KW-0804">Transcription</keyword>
<dbReference type="InterPro" id="IPR018490">
    <property type="entry name" value="cNMP-bd_dom_sf"/>
</dbReference>
<dbReference type="SUPFAM" id="SSF51206">
    <property type="entry name" value="cAMP-binding domain-like"/>
    <property type="match status" value="1"/>
</dbReference>
<gene>
    <name evidence="5" type="ORF">RZN05_09210</name>
</gene>
<dbReference type="PROSITE" id="PS51063">
    <property type="entry name" value="HTH_CRP_2"/>
    <property type="match status" value="1"/>
</dbReference>
<dbReference type="Proteomes" id="UP001273531">
    <property type="component" value="Unassembled WGS sequence"/>
</dbReference>
<keyword evidence="2" id="KW-0238">DNA-binding</keyword>
<accession>A0ABU3Y6V4</accession>
<dbReference type="InterPro" id="IPR000595">
    <property type="entry name" value="cNMP-bd_dom"/>
</dbReference>
<feature type="domain" description="HTH crp-type" evidence="4">
    <location>
        <begin position="145"/>
        <end position="219"/>
    </location>
</feature>
<dbReference type="PANTHER" id="PTHR24567:SF68">
    <property type="entry name" value="DNA-BINDING TRANSCRIPTIONAL DUAL REGULATOR CRP"/>
    <property type="match status" value="1"/>
</dbReference>
<dbReference type="SMART" id="SM00419">
    <property type="entry name" value="HTH_CRP"/>
    <property type="match status" value="1"/>
</dbReference>
<evidence type="ECO:0000259" key="4">
    <source>
        <dbReference type="PROSITE" id="PS51063"/>
    </source>
</evidence>
<name>A0ABU3Y6V4_9SPHN</name>
<dbReference type="Pfam" id="PF13545">
    <property type="entry name" value="HTH_Crp_2"/>
    <property type="match status" value="1"/>
</dbReference>
<dbReference type="RefSeq" id="WP_317226318.1">
    <property type="nucleotide sequence ID" value="NZ_JAWJEJ010000001.1"/>
</dbReference>
<evidence type="ECO:0000313" key="6">
    <source>
        <dbReference type="Proteomes" id="UP001273531"/>
    </source>
</evidence>
<dbReference type="CDD" id="cd00038">
    <property type="entry name" value="CAP_ED"/>
    <property type="match status" value="1"/>
</dbReference>
<dbReference type="EMBL" id="JAWJEJ010000001">
    <property type="protein sequence ID" value="MDV3457158.1"/>
    <property type="molecule type" value="Genomic_DNA"/>
</dbReference>
<dbReference type="Gene3D" id="1.10.10.10">
    <property type="entry name" value="Winged helix-like DNA-binding domain superfamily/Winged helix DNA-binding domain"/>
    <property type="match status" value="1"/>
</dbReference>
<evidence type="ECO:0000256" key="3">
    <source>
        <dbReference type="ARBA" id="ARBA00023163"/>
    </source>
</evidence>
<evidence type="ECO:0000313" key="5">
    <source>
        <dbReference type="EMBL" id="MDV3457158.1"/>
    </source>
</evidence>
<organism evidence="5 6">
    <name type="scientific">Sphingomonas agrestis</name>
    <dbReference type="NCBI Taxonomy" id="3080540"/>
    <lineage>
        <taxon>Bacteria</taxon>
        <taxon>Pseudomonadati</taxon>
        <taxon>Pseudomonadota</taxon>
        <taxon>Alphaproteobacteria</taxon>
        <taxon>Sphingomonadales</taxon>
        <taxon>Sphingomonadaceae</taxon>
        <taxon>Sphingomonas</taxon>
    </lineage>
</organism>
<proteinExistence type="predicted"/>